<dbReference type="InterPro" id="IPR013083">
    <property type="entry name" value="Znf_RING/FYVE/PHD"/>
</dbReference>
<dbReference type="SMART" id="SM00396">
    <property type="entry name" value="ZnF_UBR1"/>
    <property type="match status" value="1"/>
</dbReference>
<dbReference type="Gene3D" id="3.30.40.10">
    <property type="entry name" value="Zinc/RING finger domain, C3HC4 (zinc finger)"/>
    <property type="match status" value="1"/>
</dbReference>
<name>A0AAV2U1J5_CALDB</name>
<evidence type="ECO:0000259" key="5">
    <source>
        <dbReference type="PROSITE" id="PS51157"/>
    </source>
</evidence>
<dbReference type="EMBL" id="CAXLJL010000933">
    <property type="protein sequence ID" value="CAL5141909.1"/>
    <property type="molecule type" value="Genomic_DNA"/>
</dbReference>
<dbReference type="SMART" id="SM00249">
    <property type="entry name" value="PHD"/>
    <property type="match status" value="1"/>
</dbReference>
<dbReference type="GO" id="GO:0005737">
    <property type="term" value="C:cytoplasm"/>
    <property type="evidence" value="ECO:0007669"/>
    <property type="project" value="TreeGrafter"/>
</dbReference>
<dbReference type="InterPro" id="IPR003126">
    <property type="entry name" value="Znf_UBR"/>
</dbReference>
<keyword evidence="2" id="KW-0863">Zinc-finger</keyword>
<dbReference type="InterPro" id="IPR047506">
    <property type="entry name" value="UBR7-like_UBR-box"/>
</dbReference>
<evidence type="ECO:0000313" key="7">
    <source>
        <dbReference type="Proteomes" id="UP001497525"/>
    </source>
</evidence>
<proteinExistence type="predicted"/>
<keyword evidence="3" id="KW-0862">Zinc</keyword>
<reference evidence="6" key="1">
    <citation type="submission" date="2024-06" db="EMBL/GenBank/DDBJ databases">
        <authorList>
            <person name="Liu X."/>
            <person name="Lenzi L."/>
            <person name="Haldenby T S."/>
            <person name="Uol C."/>
        </authorList>
    </citation>
    <scope>NUCLEOTIDE SEQUENCE</scope>
</reference>
<accession>A0AAV2U1J5</accession>
<evidence type="ECO:0000256" key="3">
    <source>
        <dbReference type="ARBA" id="ARBA00022833"/>
    </source>
</evidence>
<dbReference type="PANTHER" id="PTHR13513:SF9">
    <property type="entry name" value="E3 UBIQUITIN-PROTEIN LIGASE UBR7-RELATED"/>
    <property type="match status" value="1"/>
</dbReference>
<dbReference type="InterPro" id="IPR040204">
    <property type="entry name" value="UBR7"/>
</dbReference>
<dbReference type="CDD" id="cd15542">
    <property type="entry name" value="PHD_UBR7"/>
    <property type="match status" value="1"/>
</dbReference>
<evidence type="ECO:0000256" key="4">
    <source>
        <dbReference type="PROSITE-ProRule" id="PRU00508"/>
    </source>
</evidence>
<feature type="zinc finger region" description="UBR-type" evidence="4">
    <location>
        <begin position="43"/>
        <end position="115"/>
    </location>
</feature>
<evidence type="ECO:0000256" key="2">
    <source>
        <dbReference type="ARBA" id="ARBA00022771"/>
    </source>
</evidence>
<organism evidence="6 7">
    <name type="scientific">Calicophoron daubneyi</name>
    <name type="common">Rumen fluke</name>
    <name type="synonym">Paramphistomum daubneyi</name>
    <dbReference type="NCBI Taxonomy" id="300641"/>
    <lineage>
        <taxon>Eukaryota</taxon>
        <taxon>Metazoa</taxon>
        <taxon>Spiralia</taxon>
        <taxon>Lophotrochozoa</taxon>
        <taxon>Platyhelminthes</taxon>
        <taxon>Trematoda</taxon>
        <taxon>Digenea</taxon>
        <taxon>Plagiorchiida</taxon>
        <taxon>Pronocephalata</taxon>
        <taxon>Paramphistomoidea</taxon>
        <taxon>Paramphistomidae</taxon>
        <taxon>Calicophoron</taxon>
    </lineage>
</organism>
<dbReference type="PROSITE" id="PS51157">
    <property type="entry name" value="ZF_UBR"/>
    <property type="match status" value="1"/>
</dbReference>
<dbReference type="Pfam" id="PF02207">
    <property type="entry name" value="zf-UBR"/>
    <property type="match status" value="1"/>
</dbReference>
<dbReference type="GO" id="GO:0008270">
    <property type="term" value="F:zinc ion binding"/>
    <property type="evidence" value="ECO:0007669"/>
    <property type="project" value="UniProtKB-KW"/>
</dbReference>
<dbReference type="InterPro" id="IPR001965">
    <property type="entry name" value="Znf_PHD"/>
</dbReference>
<gene>
    <name evidence="6" type="ORF">CDAUBV1_LOCUS17205</name>
</gene>
<evidence type="ECO:0000313" key="6">
    <source>
        <dbReference type="EMBL" id="CAL5141909.1"/>
    </source>
</evidence>
<dbReference type="SUPFAM" id="SSF57903">
    <property type="entry name" value="FYVE/PHD zinc finger"/>
    <property type="match status" value="1"/>
</dbReference>
<sequence length="390" mass="44712">MSSPCPRDMAEGDDDEAVVSMQDVIEQMHEEEAVVMGGIDNEDVCSFTKGYMRRQAVYTCRTCLDVSKVKAGFCYRCSLSCHEGHDLIELYTKRNFRCDCGNAKFGGIKCLLWEEKDDENVHNQYNDNFADQYCVCKRPYPDEDYEGNEEMIQCGICEDWFHVEHLNVGTDFKVPDNYEELTCFLCVKKYPFLAVYGITQNEEPVFRLSKFASSDKCTTDVEHKSEHGKLDTPGSPCQCKLAMAVNNLGLVGTNLHDLNCDQLFPIDSLNIPPIFWSSGWREKLCRCCVCKGMYKAQNLEFLLDPQDSMTYYLSLGKQRAMEIDQEQQTALSEVLAEMPHAVSSNFAAGVDYFRNALQEFLRKKGEHGHVITEAEIKVFFEEIQEKLRHW</sequence>
<feature type="domain" description="UBR-type" evidence="5">
    <location>
        <begin position="43"/>
        <end position="115"/>
    </location>
</feature>
<dbReference type="GO" id="GO:0061630">
    <property type="term" value="F:ubiquitin protein ligase activity"/>
    <property type="evidence" value="ECO:0007669"/>
    <property type="project" value="InterPro"/>
</dbReference>
<dbReference type="AlphaFoldDB" id="A0AAV2U1J5"/>
<protein>
    <recommendedName>
        <fullName evidence="5">UBR-type domain-containing protein</fullName>
    </recommendedName>
</protein>
<keyword evidence="1" id="KW-0479">Metal-binding</keyword>
<dbReference type="InterPro" id="IPR011011">
    <property type="entry name" value="Znf_FYVE_PHD"/>
</dbReference>
<comment type="caution">
    <text evidence="6">The sequence shown here is derived from an EMBL/GenBank/DDBJ whole genome shotgun (WGS) entry which is preliminary data.</text>
</comment>
<dbReference type="PANTHER" id="PTHR13513">
    <property type="entry name" value="E3 UBIQUITIN-PROTEIN LIGASE UBR7"/>
    <property type="match status" value="1"/>
</dbReference>
<dbReference type="CDD" id="cd19677">
    <property type="entry name" value="UBR-box_UBR7"/>
    <property type="match status" value="1"/>
</dbReference>
<dbReference type="Proteomes" id="UP001497525">
    <property type="component" value="Unassembled WGS sequence"/>
</dbReference>
<evidence type="ECO:0000256" key="1">
    <source>
        <dbReference type="ARBA" id="ARBA00022723"/>
    </source>
</evidence>